<evidence type="ECO:0000313" key="1">
    <source>
        <dbReference type="EMBL" id="JAS95912.1"/>
    </source>
</evidence>
<feature type="non-terminal residue" evidence="1">
    <location>
        <position position="1"/>
    </location>
</feature>
<feature type="non-terminal residue" evidence="1">
    <location>
        <position position="102"/>
    </location>
</feature>
<proteinExistence type="predicted"/>
<name>A0A1B6J9R0_9HEMI</name>
<dbReference type="AlphaFoldDB" id="A0A1B6J9R0"/>
<organism evidence="1">
    <name type="scientific">Homalodisca liturata</name>
    <dbReference type="NCBI Taxonomy" id="320908"/>
    <lineage>
        <taxon>Eukaryota</taxon>
        <taxon>Metazoa</taxon>
        <taxon>Ecdysozoa</taxon>
        <taxon>Arthropoda</taxon>
        <taxon>Hexapoda</taxon>
        <taxon>Insecta</taxon>
        <taxon>Pterygota</taxon>
        <taxon>Neoptera</taxon>
        <taxon>Paraneoptera</taxon>
        <taxon>Hemiptera</taxon>
        <taxon>Auchenorrhyncha</taxon>
        <taxon>Membracoidea</taxon>
        <taxon>Cicadellidae</taxon>
        <taxon>Cicadellinae</taxon>
        <taxon>Proconiini</taxon>
        <taxon>Homalodisca</taxon>
    </lineage>
</organism>
<gene>
    <name evidence="1" type="ORF">g.6295</name>
</gene>
<evidence type="ECO:0008006" key="2">
    <source>
        <dbReference type="Google" id="ProtNLM"/>
    </source>
</evidence>
<dbReference type="EMBL" id="GECU01011794">
    <property type="protein sequence ID" value="JAS95912.1"/>
    <property type="molecule type" value="Transcribed_RNA"/>
</dbReference>
<sequence>QLLKDFIDPQPSQWALQHKFISRTQQEHESVSEFSVALKKMTINCNFNCGCGKSVADLFLKLQFIRGLKDIDIRTKLLQDREKHTYQDIVNIASAIELAKAE</sequence>
<reference evidence="1" key="1">
    <citation type="submission" date="2015-11" db="EMBL/GenBank/DDBJ databases">
        <title>De novo transcriptome assembly of four potential Pierce s Disease insect vectors from Arizona vineyards.</title>
        <authorList>
            <person name="Tassone E.E."/>
        </authorList>
    </citation>
    <scope>NUCLEOTIDE SEQUENCE</scope>
</reference>
<accession>A0A1B6J9R0</accession>
<protein>
    <recommendedName>
        <fullName evidence="2">Retrotransposon gag domain-containing protein</fullName>
    </recommendedName>
</protein>